<evidence type="ECO:0000313" key="4">
    <source>
        <dbReference type="Proteomes" id="UP000700732"/>
    </source>
</evidence>
<accession>A0ABR6W940</accession>
<dbReference type="PROSITE" id="PS50853">
    <property type="entry name" value="FN3"/>
    <property type="match status" value="2"/>
</dbReference>
<organism evidence="3 4">
    <name type="scientific">Spirosoma utsteinense</name>
    <dbReference type="NCBI Taxonomy" id="2585773"/>
    <lineage>
        <taxon>Bacteria</taxon>
        <taxon>Pseudomonadati</taxon>
        <taxon>Bacteroidota</taxon>
        <taxon>Cytophagia</taxon>
        <taxon>Cytophagales</taxon>
        <taxon>Cytophagaceae</taxon>
        <taxon>Spirosoma</taxon>
    </lineage>
</organism>
<dbReference type="InterPro" id="IPR003961">
    <property type="entry name" value="FN3_dom"/>
</dbReference>
<dbReference type="PROSITE" id="PS50093">
    <property type="entry name" value="PKD"/>
    <property type="match status" value="1"/>
</dbReference>
<dbReference type="InterPro" id="IPR015914">
    <property type="entry name" value="PAPs_N"/>
</dbReference>
<dbReference type="SUPFAM" id="SSF49299">
    <property type="entry name" value="PKD domain"/>
    <property type="match status" value="1"/>
</dbReference>
<reference evidence="3 4" key="1">
    <citation type="submission" date="2019-06" db="EMBL/GenBank/DDBJ databases">
        <title>Spirosoma utsteinense sp. nov. isolated from Antarctic ice-free soils.</title>
        <authorList>
            <person name="Tahon G."/>
        </authorList>
    </citation>
    <scope>NUCLEOTIDE SEQUENCE [LARGE SCALE GENOMIC DNA]</scope>
    <source>
        <strain evidence="3 4">LMG 31447</strain>
    </source>
</reference>
<dbReference type="InterPro" id="IPR013783">
    <property type="entry name" value="Ig-like_fold"/>
</dbReference>
<dbReference type="Gene3D" id="2.60.40.380">
    <property type="entry name" value="Purple acid phosphatase-like, N-terminal"/>
    <property type="match status" value="1"/>
</dbReference>
<dbReference type="SUPFAM" id="SSF49899">
    <property type="entry name" value="Concanavalin A-like lectins/glucanases"/>
    <property type="match status" value="1"/>
</dbReference>
<comment type="caution">
    <text evidence="3">The sequence shown here is derived from an EMBL/GenBank/DDBJ whole genome shotgun (WGS) entry which is preliminary data.</text>
</comment>
<feature type="domain" description="Fibronectin type-III" evidence="2">
    <location>
        <begin position="229"/>
        <end position="327"/>
    </location>
</feature>
<dbReference type="Proteomes" id="UP000700732">
    <property type="component" value="Unassembled WGS sequence"/>
</dbReference>
<dbReference type="SUPFAM" id="SSF49265">
    <property type="entry name" value="Fibronectin type III"/>
    <property type="match status" value="1"/>
</dbReference>
<evidence type="ECO:0008006" key="5">
    <source>
        <dbReference type="Google" id="ProtNLM"/>
    </source>
</evidence>
<dbReference type="Pfam" id="PF13385">
    <property type="entry name" value="Laminin_G_3"/>
    <property type="match status" value="1"/>
</dbReference>
<feature type="domain" description="Fibronectin type-III" evidence="2">
    <location>
        <begin position="124"/>
        <end position="225"/>
    </location>
</feature>
<evidence type="ECO:0000259" key="1">
    <source>
        <dbReference type="PROSITE" id="PS50093"/>
    </source>
</evidence>
<dbReference type="PROSITE" id="PS51257">
    <property type="entry name" value="PROKAR_LIPOPROTEIN"/>
    <property type="match status" value="1"/>
</dbReference>
<dbReference type="CDD" id="cd00146">
    <property type="entry name" value="PKD"/>
    <property type="match status" value="1"/>
</dbReference>
<dbReference type="InterPro" id="IPR000601">
    <property type="entry name" value="PKD_dom"/>
</dbReference>
<name>A0ABR6W940_9BACT</name>
<dbReference type="InterPro" id="IPR035986">
    <property type="entry name" value="PKD_dom_sf"/>
</dbReference>
<dbReference type="EMBL" id="VFIA01000022">
    <property type="protein sequence ID" value="MBC3793100.1"/>
    <property type="molecule type" value="Genomic_DNA"/>
</dbReference>
<dbReference type="Gene3D" id="2.60.40.10">
    <property type="entry name" value="Immunoglobulins"/>
    <property type="match status" value="2"/>
</dbReference>
<dbReference type="InterPro" id="IPR013320">
    <property type="entry name" value="ConA-like_dom_sf"/>
</dbReference>
<evidence type="ECO:0000259" key="2">
    <source>
        <dbReference type="PROSITE" id="PS50853"/>
    </source>
</evidence>
<dbReference type="Pfam" id="PF00801">
    <property type="entry name" value="PKD"/>
    <property type="match status" value="1"/>
</dbReference>
<dbReference type="Gene3D" id="2.60.120.200">
    <property type="match status" value="1"/>
</dbReference>
<dbReference type="RefSeq" id="WP_186738879.1">
    <property type="nucleotide sequence ID" value="NZ_VFIA01000022.1"/>
</dbReference>
<feature type="domain" description="PKD" evidence="1">
    <location>
        <begin position="54"/>
        <end position="125"/>
    </location>
</feature>
<proteinExistence type="predicted"/>
<dbReference type="InterPro" id="IPR036116">
    <property type="entry name" value="FN3_sf"/>
</dbReference>
<gene>
    <name evidence="3" type="ORF">FH603_3617</name>
</gene>
<keyword evidence="4" id="KW-1185">Reference proteome</keyword>
<evidence type="ECO:0000313" key="3">
    <source>
        <dbReference type="EMBL" id="MBC3793100.1"/>
    </source>
</evidence>
<protein>
    <recommendedName>
        <fullName evidence="5">PKD domain-containing protein</fullName>
    </recommendedName>
</protein>
<dbReference type="Pfam" id="PF16656">
    <property type="entry name" value="Pur_ac_phosph_N"/>
    <property type="match status" value="1"/>
</dbReference>
<sequence>MKKNILSYLIGLSLICLGSQLLVSCESWELPSRKTQRNCVKPTGTLNAIINQKKVDFSIGNTGGTIDQVSWDFGNGSTTITSGMTVTYTYPTSSTYTVRATLSNACDTETTLLRTISVNDAVSPTVSLQAITTVSLNAATATMAVSSNGNATITRYGICYSRINQMPTIDTDLNQTLTGAPAINTPISIELKDLLPNTTYYARSYAVNGSDPGYSTVQTFRTGQSPAVTTSGSTNVAITTTTVNFVVSSPGNPAAVAYGICYSSTTNLPDITNSTAVNVSSPTVGANTAVNLTNLTPNTTYYYRAYAKPPVGEPIYGPILSFTTQVDAVTQDLIASVSFTNRSTQDASGNNNHAIVVDSPTFTNDRKGNANSAIQLDGVNDYFYMADNNTLRPDALSISVWIKPAAINNNSNRIQIYNKSRWNDSSAEMYSSLIKLNENGPGLTFMTNIKQNSNCQVAVGWQNFEFSSNFQLNTWHHLVFTYSGRSVRMYFDNVLVDQRDNLPANAIDSCPGGELKFGAQLRDYPNYFNGAMDDIRIYRRAISADEVRTLYNQ</sequence>